<evidence type="ECO:0000313" key="2">
    <source>
        <dbReference type="EMBL" id="MTV29679.1"/>
    </source>
</evidence>
<organism evidence="2 3">
    <name type="scientific">Rhodoblastus acidophilus</name>
    <name type="common">Rhodopseudomonas acidophila</name>
    <dbReference type="NCBI Taxonomy" id="1074"/>
    <lineage>
        <taxon>Bacteria</taxon>
        <taxon>Pseudomonadati</taxon>
        <taxon>Pseudomonadota</taxon>
        <taxon>Alphaproteobacteria</taxon>
        <taxon>Hyphomicrobiales</taxon>
        <taxon>Rhodoblastaceae</taxon>
        <taxon>Rhodoblastus</taxon>
    </lineage>
</organism>
<dbReference type="PRINTS" id="PR01217">
    <property type="entry name" value="PRICHEXTENSN"/>
</dbReference>
<comment type="caution">
    <text evidence="2">The sequence shown here is derived from an EMBL/GenBank/DDBJ whole genome shotgun (WGS) entry which is preliminary data.</text>
</comment>
<sequence>MTYLHPPPGDAPVIVTKDVGGYVDQYAAMTRLYAETGREVRLHECRSACTLALSLPNVCVYPSSLLKFHKAYNPLNKEANDEVSDQLMASYPAAVRERLGDLTRTYKVLTGSELIRLGIRDCNRPAGPAYAVARARPKPGGAEPGFLGKVAEMFAPTPTAVQVEPRRVQVVTAPVKPEPPKPEAAPPAPQVAPPAPQVAPPEAAPPTPEPTSEVPLPPARPADLNAPPAPPPPQRVATPAPPPPPPPPPEVTAPAPPPRPPEIKVAAWNRRIAGSAPILITTRFTPFSYRLLPKG</sequence>
<name>A0A6N8DHC4_RHOAC</name>
<evidence type="ECO:0000256" key="1">
    <source>
        <dbReference type="SAM" id="MobiDB-lite"/>
    </source>
</evidence>
<feature type="compositionally biased region" description="Pro residues" evidence="1">
    <location>
        <begin position="227"/>
        <end position="260"/>
    </location>
</feature>
<dbReference type="EMBL" id="WNKS01000001">
    <property type="protein sequence ID" value="MTV29679.1"/>
    <property type="molecule type" value="Genomic_DNA"/>
</dbReference>
<feature type="compositionally biased region" description="Pro residues" evidence="1">
    <location>
        <begin position="182"/>
        <end position="220"/>
    </location>
</feature>
<protein>
    <submittedName>
        <fullName evidence="2">Uncharacterized protein</fullName>
    </submittedName>
</protein>
<accession>A0A6N8DHC4</accession>
<dbReference type="Proteomes" id="UP000439113">
    <property type="component" value="Unassembled WGS sequence"/>
</dbReference>
<evidence type="ECO:0000313" key="3">
    <source>
        <dbReference type="Proteomes" id="UP000439113"/>
    </source>
</evidence>
<dbReference type="AlphaFoldDB" id="A0A6N8DHC4"/>
<dbReference type="OrthoDB" id="7774376at2"/>
<feature type="region of interest" description="Disordered" evidence="1">
    <location>
        <begin position="174"/>
        <end position="262"/>
    </location>
</feature>
<dbReference type="RefSeq" id="WP_155444330.1">
    <property type="nucleotide sequence ID" value="NZ_JAOQNR010000001.1"/>
</dbReference>
<gene>
    <name evidence="2" type="ORF">GJ654_01580</name>
</gene>
<proteinExistence type="predicted"/>
<reference evidence="2 3" key="1">
    <citation type="submission" date="2019-11" db="EMBL/GenBank/DDBJ databases">
        <title>Whole-genome sequence of a Rhodoblastus acidophilus DSM 142.</title>
        <authorList>
            <person name="Kyndt J.A."/>
            <person name="Meyer T.E."/>
        </authorList>
    </citation>
    <scope>NUCLEOTIDE SEQUENCE [LARGE SCALE GENOMIC DNA]</scope>
    <source>
        <strain evidence="2 3">DSM 142</strain>
    </source>
</reference>